<keyword evidence="1" id="KW-0732">Signal</keyword>
<organism evidence="2 3">
    <name type="scientific">Streptomyces luteireticuli</name>
    <dbReference type="NCBI Taxonomy" id="173858"/>
    <lineage>
        <taxon>Bacteria</taxon>
        <taxon>Bacillati</taxon>
        <taxon>Actinomycetota</taxon>
        <taxon>Actinomycetes</taxon>
        <taxon>Kitasatosporales</taxon>
        <taxon>Streptomycetaceae</taxon>
        <taxon>Streptomyces</taxon>
    </lineage>
</organism>
<name>A0ABN0YX40_9ACTN</name>
<proteinExistence type="predicted"/>
<accession>A0ABN0YX40</accession>
<dbReference type="EMBL" id="BAAABX010000048">
    <property type="protein sequence ID" value="GAA0416850.1"/>
    <property type="molecule type" value="Genomic_DNA"/>
</dbReference>
<sequence>MRARVTAAALALATGSTLLLTAQATADEPAAASSWCTRQDGHPAAYRAYYDNGAELTPLGTIRELCHFQSSKDHTQLVLPTDTLAADAPTLASLAYTRKPALPAHPVGNPSAAYCAKLGGTTQFGERKSETGGWIKKGDPVDRDHLHNMCMFADGSAIDAWGLTYHTAGVVRGANLEHKFRAHIPPTMTK</sequence>
<evidence type="ECO:0000313" key="2">
    <source>
        <dbReference type="EMBL" id="GAA0416850.1"/>
    </source>
</evidence>
<evidence type="ECO:0000313" key="3">
    <source>
        <dbReference type="Proteomes" id="UP001500879"/>
    </source>
</evidence>
<reference evidence="2 3" key="1">
    <citation type="journal article" date="2019" name="Int. J. Syst. Evol. Microbiol.">
        <title>The Global Catalogue of Microorganisms (GCM) 10K type strain sequencing project: providing services to taxonomists for standard genome sequencing and annotation.</title>
        <authorList>
            <consortium name="The Broad Institute Genomics Platform"/>
            <consortium name="The Broad Institute Genome Sequencing Center for Infectious Disease"/>
            <person name="Wu L."/>
            <person name="Ma J."/>
        </authorList>
    </citation>
    <scope>NUCLEOTIDE SEQUENCE [LARGE SCALE GENOMIC DNA]</scope>
    <source>
        <strain evidence="2 3">JCM 4788</strain>
    </source>
</reference>
<keyword evidence="3" id="KW-1185">Reference proteome</keyword>
<comment type="caution">
    <text evidence="2">The sequence shown here is derived from an EMBL/GenBank/DDBJ whole genome shotgun (WGS) entry which is preliminary data.</text>
</comment>
<dbReference type="RefSeq" id="WP_344026803.1">
    <property type="nucleotide sequence ID" value="NZ_BAAABX010000048.1"/>
</dbReference>
<feature type="chain" id="PRO_5046765365" evidence="1">
    <location>
        <begin position="27"/>
        <end position="190"/>
    </location>
</feature>
<evidence type="ECO:0000256" key="1">
    <source>
        <dbReference type="SAM" id="SignalP"/>
    </source>
</evidence>
<feature type="signal peptide" evidence="1">
    <location>
        <begin position="1"/>
        <end position="26"/>
    </location>
</feature>
<gene>
    <name evidence="2" type="ORF">GCM10010357_42790</name>
</gene>
<protein>
    <submittedName>
        <fullName evidence="2">Uncharacterized protein</fullName>
    </submittedName>
</protein>
<dbReference type="Proteomes" id="UP001500879">
    <property type="component" value="Unassembled WGS sequence"/>
</dbReference>